<gene>
    <name evidence="2" type="ORF">GCM10009802_22020</name>
</gene>
<reference evidence="3" key="1">
    <citation type="journal article" date="2019" name="Int. J. Syst. Evol. Microbiol.">
        <title>The Global Catalogue of Microorganisms (GCM) 10K type strain sequencing project: providing services to taxonomists for standard genome sequencing and annotation.</title>
        <authorList>
            <consortium name="The Broad Institute Genomics Platform"/>
            <consortium name="The Broad Institute Genome Sequencing Center for Infectious Disease"/>
            <person name="Wu L."/>
            <person name="Ma J."/>
        </authorList>
    </citation>
    <scope>NUCLEOTIDE SEQUENCE [LARGE SCALE GENOMIC DNA]</scope>
    <source>
        <strain evidence="3">JCM 15481</strain>
    </source>
</reference>
<feature type="region of interest" description="Disordered" evidence="1">
    <location>
        <begin position="168"/>
        <end position="187"/>
    </location>
</feature>
<sequence>MNKTLAAALAGAAVTLLVATGCSEDNDAEVREWAGSLCDRIQPELKKRDQANLAISEATSEKDPRKVQEADARAFGEISEAYTAMSKAVNKVGAPPVDDSKNTHGGAVTELQQVAAAYADLQKQVEDLDVKDQAAFAEGLRELAGEAEKISKSGDEALNKLQAGEVGEALAEQQGCQKSKAKPSQKA</sequence>
<evidence type="ECO:0000313" key="3">
    <source>
        <dbReference type="Proteomes" id="UP001500443"/>
    </source>
</evidence>
<keyword evidence="3" id="KW-1185">Reference proteome</keyword>
<accession>A0ABP5JQI7</accession>
<dbReference type="RefSeq" id="WP_344289614.1">
    <property type="nucleotide sequence ID" value="NZ_BAAAPF010000048.1"/>
</dbReference>
<organism evidence="2 3">
    <name type="scientific">Streptomyces synnematoformans</name>
    <dbReference type="NCBI Taxonomy" id="415721"/>
    <lineage>
        <taxon>Bacteria</taxon>
        <taxon>Bacillati</taxon>
        <taxon>Actinomycetota</taxon>
        <taxon>Actinomycetes</taxon>
        <taxon>Kitasatosporales</taxon>
        <taxon>Streptomycetaceae</taxon>
        <taxon>Streptomyces</taxon>
    </lineage>
</organism>
<dbReference type="Proteomes" id="UP001500443">
    <property type="component" value="Unassembled WGS sequence"/>
</dbReference>
<protein>
    <recommendedName>
        <fullName evidence="4">Small secreted protein</fullName>
    </recommendedName>
</protein>
<evidence type="ECO:0000256" key="1">
    <source>
        <dbReference type="SAM" id="MobiDB-lite"/>
    </source>
</evidence>
<name>A0ABP5JQI7_9ACTN</name>
<proteinExistence type="predicted"/>
<evidence type="ECO:0008006" key="4">
    <source>
        <dbReference type="Google" id="ProtNLM"/>
    </source>
</evidence>
<evidence type="ECO:0000313" key="2">
    <source>
        <dbReference type="EMBL" id="GAA2119703.1"/>
    </source>
</evidence>
<comment type="caution">
    <text evidence="2">The sequence shown here is derived from an EMBL/GenBank/DDBJ whole genome shotgun (WGS) entry which is preliminary data.</text>
</comment>
<dbReference type="EMBL" id="BAAAPF010000048">
    <property type="protein sequence ID" value="GAA2119703.1"/>
    <property type="molecule type" value="Genomic_DNA"/>
</dbReference>
<dbReference type="PROSITE" id="PS51257">
    <property type="entry name" value="PROKAR_LIPOPROTEIN"/>
    <property type="match status" value="1"/>
</dbReference>